<feature type="domain" description="Disease resistance R13L4/SHOC-2-like LRR" evidence="9">
    <location>
        <begin position="531"/>
        <end position="842"/>
    </location>
</feature>
<evidence type="ECO:0000259" key="8">
    <source>
        <dbReference type="Pfam" id="PF23559"/>
    </source>
</evidence>
<evidence type="ECO:0000256" key="6">
    <source>
        <dbReference type="SAM" id="Coils"/>
    </source>
</evidence>
<evidence type="ECO:0000313" key="10">
    <source>
        <dbReference type="EMBL" id="KAK9677308.1"/>
    </source>
</evidence>
<dbReference type="Gene3D" id="1.10.8.430">
    <property type="entry name" value="Helical domain of apoptotic protease-activating factors"/>
    <property type="match status" value="1"/>
</dbReference>
<keyword evidence="6" id="KW-0175">Coiled coil</keyword>
<dbReference type="Pfam" id="PF00931">
    <property type="entry name" value="NB-ARC"/>
    <property type="match status" value="1"/>
</dbReference>
<dbReference type="Pfam" id="PF23598">
    <property type="entry name" value="LRR_14"/>
    <property type="match status" value="1"/>
</dbReference>
<dbReference type="Gene3D" id="3.40.50.300">
    <property type="entry name" value="P-loop containing nucleotide triphosphate hydrolases"/>
    <property type="match status" value="1"/>
</dbReference>
<proteinExistence type="inferred from homology"/>
<dbReference type="PANTHER" id="PTHR33463">
    <property type="entry name" value="NB-ARC DOMAIN-CONTAINING PROTEIN-RELATED"/>
    <property type="match status" value="1"/>
</dbReference>
<dbReference type="GO" id="GO:0005524">
    <property type="term" value="F:ATP binding"/>
    <property type="evidence" value="ECO:0007669"/>
    <property type="project" value="UniProtKB-KW"/>
</dbReference>
<evidence type="ECO:0000256" key="4">
    <source>
        <dbReference type="ARBA" id="ARBA00022821"/>
    </source>
</evidence>
<dbReference type="Gene3D" id="1.10.10.10">
    <property type="entry name" value="Winged helix-like DNA-binding domain superfamily/Winged helix DNA-binding domain"/>
    <property type="match status" value="1"/>
</dbReference>
<dbReference type="GO" id="GO:0043531">
    <property type="term" value="F:ADP binding"/>
    <property type="evidence" value="ECO:0007669"/>
    <property type="project" value="InterPro"/>
</dbReference>
<feature type="domain" description="NB-ARC" evidence="7">
    <location>
        <begin position="164"/>
        <end position="329"/>
    </location>
</feature>
<dbReference type="InterPro" id="IPR050905">
    <property type="entry name" value="Plant_NBS-LRR"/>
</dbReference>
<dbReference type="FunFam" id="1.10.8.430:FF:000003">
    <property type="entry name" value="Probable disease resistance protein At5g66910"/>
    <property type="match status" value="1"/>
</dbReference>
<sequence length="892" mass="101881">MGALDLVASILEVIKCLWECVTPHVTGVGGLENNLSSLRSATAELRDLNEDVRRRIEIAEQHQVLRTRKQVEGWLHRARVLEREASQILEKGERVAQSKCFWGVCPRNCCSSLMVGGKVERALVKVKEESSKGCFDVVADELPYDLAEERPLEDVVGLDGIFKNVWRCIDDDEVGVIGLYGLGGVGKTTLLTKINNEFVNQRHEFKLVIWVAVSKQVTVDEVQEIIHNRVNLKDANWYRKTQDEKAASIYRFLKGKKFVLLLDDMRERLDLTRVGIPLSSGRYKGKVVFTTRYQEVCSQMEARVRIKVSCLSEFEARILFNAKVGNETLNSHPEIKNILAPIVSKECGGLPLAVITIGRAMAGKKDPRDWKRAIQILKDSPPKFTGMRDHVFNVLRFSYDSLKDETMKACFLCCSIFPEDYDIPKDTLIEHWIAEGLINDPYDINEARNQGNDVIELLKNACLLETNKTGEFVKMHDVIRDMALWIASEDDNGRDKFVVERQNRTIDAIRIAKWSKAEKITVFGADTICSSPICANLRTLFVRDCSLTQFPSGFFRQMPALRVLDLSNNQNLVELPEEITMLVTLQYLDLSRTGIENLPAELRNLTEMRHLLLNHMTELTVIPQDVVGRFLHLRVLNMNYSCSDDFLDEAIDNNVLSNGKESLLHEVEQSENLQDLSLSLTTLESVTKLLSSEKLRRCIRNLYLKRCRTMTEIIVPYSCADQMVNLERLEIRNCRSLNLVTVQNTLNNSSGFRNLHSVIITGCSIVDTTWLMHVPNLESFHLQGCKLLQEVICDDLMILDYENQRKLFSKLSSVVLFDLPELKTVFPRPLPFPSLEQMKVTLCPRLRTLPFDSASAQGRLKEIVGWPAWWKRLEWKDDATEAIFRAYFRSSN</sequence>
<dbReference type="AlphaFoldDB" id="A0AAW1HLG9"/>
<dbReference type="PANTHER" id="PTHR33463:SF220">
    <property type="entry name" value="NB-ARC DOMAIN-CONTAINING PROTEIN"/>
    <property type="match status" value="1"/>
</dbReference>
<keyword evidence="5" id="KW-0547">Nucleotide-binding</keyword>
<evidence type="ECO:0000256" key="2">
    <source>
        <dbReference type="ARBA" id="ARBA00022614"/>
    </source>
</evidence>
<dbReference type="InterPro" id="IPR058922">
    <property type="entry name" value="WHD_DRP"/>
</dbReference>
<dbReference type="InterPro" id="IPR055414">
    <property type="entry name" value="LRR_R13L4/SHOC2-like"/>
</dbReference>
<feature type="coiled-coil region" evidence="6">
    <location>
        <begin position="31"/>
        <end position="62"/>
    </location>
</feature>
<comment type="similarity">
    <text evidence="1">Belongs to the disease resistance NB-LRR family.</text>
</comment>
<comment type="caution">
    <text evidence="10">The sequence shown here is derived from an EMBL/GenBank/DDBJ whole genome shotgun (WGS) entry which is preliminary data.</text>
</comment>
<dbReference type="PRINTS" id="PR00364">
    <property type="entry name" value="DISEASERSIST"/>
</dbReference>
<dbReference type="InterPro" id="IPR027417">
    <property type="entry name" value="P-loop_NTPase"/>
</dbReference>
<dbReference type="FunFam" id="3.40.50.300:FF:001091">
    <property type="entry name" value="Probable disease resistance protein At1g61300"/>
    <property type="match status" value="1"/>
</dbReference>
<evidence type="ECO:0000259" key="7">
    <source>
        <dbReference type="Pfam" id="PF00931"/>
    </source>
</evidence>
<dbReference type="InterPro" id="IPR032675">
    <property type="entry name" value="LRR_dom_sf"/>
</dbReference>
<evidence type="ECO:0000259" key="9">
    <source>
        <dbReference type="Pfam" id="PF23598"/>
    </source>
</evidence>
<dbReference type="InterPro" id="IPR036388">
    <property type="entry name" value="WH-like_DNA-bd_sf"/>
</dbReference>
<name>A0AAW1HLG9_SAPOF</name>
<keyword evidence="11" id="KW-1185">Reference proteome</keyword>
<accession>A0AAW1HLG9</accession>
<evidence type="ECO:0000313" key="11">
    <source>
        <dbReference type="Proteomes" id="UP001443914"/>
    </source>
</evidence>
<protein>
    <submittedName>
        <fullName evidence="10">Uncharacterized protein</fullName>
    </submittedName>
</protein>
<keyword evidence="2" id="KW-0433">Leucine-rich repeat</keyword>
<dbReference type="SUPFAM" id="SSF52540">
    <property type="entry name" value="P-loop containing nucleoside triphosphate hydrolases"/>
    <property type="match status" value="1"/>
</dbReference>
<dbReference type="InterPro" id="IPR042197">
    <property type="entry name" value="Apaf_helical"/>
</dbReference>
<evidence type="ECO:0000256" key="1">
    <source>
        <dbReference type="ARBA" id="ARBA00008894"/>
    </source>
</evidence>
<keyword evidence="5" id="KW-0067">ATP-binding</keyword>
<dbReference type="EMBL" id="JBDFQZ010000011">
    <property type="protein sequence ID" value="KAK9677308.1"/>
    <property type="molecule type" value="Genomic_DNA"/>
</dbReference>
<evidence type="ECO:0000256" key="3">
    <source>
        <dbReference type="ARBA" id="ARBA00022737"/>
    </source>
</evidence>
<evidence type="ECO:0000256" key="5">
    <source>
        <dbReference type="ARBA" id="ARBA00022840"/>
    </source>
</evidence>
<dbReference type="Pfam" id="PF23559">
    <property type="entry name" value="WHD_DRP"/>
    <property type="match status" value="1"/>
</dbReference>
<dbReference type="InterPro" id="IPR002182">
    <property type="entry name" value="NB-ARC"/>
</dbReference>
<feature type="domain" description="Disease resistance protein winged helix" evidence="8">
    <location>
        <begin position="416"/>
        <end position="483"/>
    </location>
</feature>
<dbReference type="SUPFAM" id="SSF52058">
    <property type="entry name" value="L domain-like"/>
    <property type="match status" value="1"/>
</dbReference>
<organism evidence="10 11">
    <name type="scientific">Saponaria officinalis</name>
    <name type="common">Common soapwort</name>
    <name type="synonym">Lychnis saponaria</name>
    <dbReference type="NCBI Taxonomy" id="3572"/>
    <lineage>
        <taxon>Eukaryota</taxon>
        <taxon>Viridiplantae</taxon>
        <taxon>Streptophyta</taxon>
        <taxon>Embryophyta</taxon>
        <taxon>Tracheophyta</taxon>
        <taxon>Spermatophyta</taxon>
        <taxon>Magnoliopsida</taxon>
        <taxon>eudicotyledons</taxon>
        <taxon>Gunneridae</taxon>
        <taxon>Pentapetalae</taxon>
        <taxon>Caryophyllales</taxon>
        <taxon>Caryophyllaceae</taxon>
        <taxon>Caryophylleae</taxon>
        <taxon>Saponaria</taxon>
    </lineage>
</organism>
<dbReference type="Gene3D" id="3.80.10.10">
    <property type="entry name" value="Ribonuclease Inhibitor"/>
    <property type="match status" value="2"/>
</dbReference>
<gene>
    <name evidence="10" type="ORF">RND81_11G135200</name>
</gene>
<dbReference type="FunFam" id="1.10.10.10:FF:000322">
    <property type="entry name" value="Probable disease resistance protein At1g63360"/>
    <property type="match status" value="1"/>
</dbReference>
<keyword evidence="4" id="KW-0611">Plant defense</keyword>
<reference evidence="10" key="1">
    <citation type="submission" date="2024-03" db="EMBL/GenBank/DDBJ databases">
        <title>WGS assembly of Saponaria officinalis var. Norfolk2.</title>
        <authorList>
            <person name="Jenkins J."/>
            <person name="Shu S."/>
            <person name="Grimwood J."/>
            <person name="Barry K."/>
            <person name="Goodstein D."/>
            <person name="Schmutz J."/>
            <person name="Leebens-Mack J."/>
            <person name="Osbourn A."/>
        </authorList>
    </citation>
    <scope>NUCLEOTIDE SEQUENCE [LARGE SCALE GENOMIC DNA]</scope>
    <source>
        <strain evidence="10">JIC</strain>
    </source>
</reference>
<dbReference type="Proteomes" id="UP001443914">
    <property type="component" value="Unassembled WGS sequence"/>
</dbReference>
<keyword evidence="3" id="KW-0677">Repeat</keyword>
<dbReference type="GO" id="GO:0006952">
    <property type="term" value="P:defense response"/>
    <property type="evidence" value="ECO:0007669"/>
    <property type="project" value="UniProtKB-KW"/>
</dbReference>